<keyword evidence="9" id="KW-0472">Membrane</keyword>
<sequence length="381" mass="43216">MADSFYRKASWVLVVLQTLVFLMLWEEQKSFLLSAFAAGYTLVYALYNFVLIQNARPSTTVVYVIVQLSLATGVVILEGDFLCQSYLFILLAEIAFLHALRYGVAVTLLCYAAFAIGHWIHYEFPPFGQISYVIPRAMEYATFFGLSYMAKTAFLQKQRLSHAYERLAEYSVELEQKALMQERTRLSREIHDTVGHTLTSAITGLQTAIRLMDKEPAVATDMIHQTKSHIQEGLQEIRRSVHVLDADAAFPDFVSAMRRLLEDTRRQTGVAIEAELEPSLPRLDPKAEMTFYRALQEGLTNGIRHGGASRFVFRFVMAPDHILFELENDGSSWRSQPYGFGLSAMHARVTDIRGTLTLTAGKHKRGTRIRIALPFKSNKEE</sequence>
<proteinExistence type="predicted"/>
<evidence type="ECO:0000256" key="2">
    <source>
        <dbReference type="ARBA" id="ARBA00012438"/>
    </source>
</evidence>
<dbReference type="Gene3D" id="1.20.5.1930">
    <property type="match status" value="1"/>
</dbReference>
<keyword evidence="5" id="KW-0547">Nucleotide-binding</keyword>
<dbReference type="InterPro" id="IPR050482">
    <property type="entry name" value="Sensor_HK_TwoCompSys"/>
</dbReference>
<dbReference type="SUPFAM" id="SSF55874">
    <property type="entry name" value="ATPase domain of HSP90 chaperone/DNA topoisomerase II/histidine kinase"/>
    <property type="match status" value="1"/>
</dbReference>
<keyword evidence="9" id="KW-1133">Transmembrane helix</keyword>
<dbReference type="Proteomes" id="UP001596378">
    <property type="component" value="Unassembled WGS sequence"/>
</dbReference>
<dbReference type="GO" id="GO:0016301">
    <property type="term" value="F:kinase activity"/>
    <property type="evidence" value="ECO:0007669"/>
    <property type="project" value="UniProtKB-KW"/>
</dbReference>
<evidence type="ECO:0000256" key="8">
    <source>
        <dbReference type="ARBA" id="ARBA00023012"/>
    </source>
</evidence>
<dbReference type="CDD" id="cd16917">
    <property type="entry name" value="HATPase_UhpB-NarQ-NarX-like"/>
    <property type="match status" value="1"/>
</dbReference>
<keyword evidence="8" id="KW-0902">Two-component regulatory system</keyword>
<dbReference type="InterPro" id="IPR011712">
    <property type="entry name" value="Sig_transdc_His_kin_sub3_dim/P"/>
</dbReference>
<feature type="domain" description="Signal transduction histidine kinase subgroup 3 dimerisation and phosphoacceptor" evidence="10">
    <location>
        <begin position="182"/>
        <end position="245"/>
    </location>
</feature>
<dbReference type="Gene3D" id="3.30.565.10">
    <property type="entry name" value="Histidine kinase-like ATPase, C-terminal domain"/>
    <property type="match status" value="1"/>
</dbReference>
<gene>
    <name evidence="11" type="ORF">ACFQMJ_06460</name>
</gene>
<evidence type="ECO:0000256" key="9">
    <source>
        <dbReference type="SAM" id="Phobius"/>
    </source>
</evidence>
<name>A0ABW2F4N7_9BACL</name>
<keyword evidence="4" id="KW-0808">Transferase</keyword>
<evidence type="ECO:0000313" key="12">
    <source>
        <dbReference type="Proteomes" id="UP001596378"/>
    </source>
</evidence>
<evidence type="ECO:0000256" key="6">
    <source>
        <dbReference type="ARBA" id="ARBA00022777"/>
    </source>
</evidence>
<evidence type="ECO:0000256" key="4">
    <source>
        <dbReference type="ARBA" id="ARBA00022679"/>
    </source>
</evidence>
<feature type="transmembrane region" description="Helical" evidence="9">
    <location>
        <begin position="64"/>
        <end position="92"/>
    </location>
</feature>
<evidence type="ECO:0000256" key="5">
    <source>
        <dbReference type="ARBA" id="ARBA00022741"/>
    </source>
</evidence>
<evidence type="ECO:0000256" key="7">
    <source>
        <dbReference type="ARBA" id="ARBA00022840"/>
    </source>
</evidence>
<keyword evidence="3" id="KW-0597">Phosphoprotein</keyword>
<evidence type="ECO:0000256" key="3">
    <source>
        <dbReference type="ARBA" id="ARBA00022553"/>
    </source>
</evidence>
<feature type="transmembrane region" description="Helical" evidence="9">
    <location>
        <begin position="31"/>
        <end position="52"/>
    </location>
</feature>
<comment type="caution">
    <text evidence="11">The sequence shown here is derived from an EMBL/GenBank/DDBJ whole genome shotgun (WGS) entry which is preliminary data.</text>
</comment>
<keyword evidence="12" id="KW-1185">Reference proteome</keyword>
<dbReference type="Pfam" id="PF07730">
    <property type="entry name" value="HisKA_3"/>
    <property type="match status" value="1"/>
</dbReference>
<dbReference type="EMBL" id="JBHTAI010000003">
    <property type="protein sequence ID" value="MFC7148177.1"/>
    <property type="molecule type" value="Genomic_DNA"/>
</dbReference>
<evidence type="ECO:0000256" key="1">
    <source>
        <dbReference type="ARBA" id="ARBA00000085"/>
    </source>
</evidence>
<accession>A0ABW2F4N7</accession>
<keyword evidence="9" id="KW-0812">Transmembrane</keyword>
<protein>
    <recommendedName>
        <fullName evidence="2">histidine kinase</fullName>
        <ecNumber evidence="2">2.7.13.3</ecNumber>
    </recommendedName>
</protein>
<dbReference type="RefSeq" id="WP_378048840.1">
    <property type="nucleotide sequence ID" value="NZ_JBHMDN010000018.1"/>
</dbReference>
<evidence type="ECO:0000313" key="11">
    <source>
        <dbReference type="EMBL" id="MFC7148177.1"/>
    </source>
</evidence>
<organism evidence="11 12">
    <name type="scientific">Cohnella cellulosilytica</name>
    <dbReference type="NCBI Taxonomy" id="986710"/>
    <lineage>
        <taxon>Bacteria</taxon>
        <taxon>Bacillati</taxon>
        <taxon>Bacillota</taxon>
        <taxon>Bacilli</taxon>
        <taxon>Bacillales</taxon>
        <taxon>Paenibacillaceae</taxon>
        <taxon>Cohnella</taxon>
    </lineage>
</organism>
<dbReference type="EC" id="2.7.13.3" evidence="2"/>
<keyword evidence="6 11" id="KW-0418">Kinase</keyword>
<feature type="transmembrane region" description="Helical" evidence="9">
    <location>
        <begin position="99"/>
        <end position="120"/>
    </location>
</feature>
<comment type="catalytic activity">
    <reaction evidence="1">
        <text>ATP + protein L-histidine = ADP + protein N-phospho-L-histidine.</text>
        <dbReference type="EC" id="2.7.13.3"/>
    </reaction>
</comment>
<dbReference type="InterPro" id="IPR036890">
    <property type="entry name" value="HATPase_C_sf"/>
</dbReference>
<reference evidence="12" key="1">
    <citation type="journal article" date="2019" name="Int. J. Syst. Evol. Microbiol.">
        <title>The Global Catalogue of Microorganisms (GCM) 10K type strain sequencing project: providing services to taxonomists for standard genome sequencing and annotation.</title>
        <authorList>
            <consortium name="The Broad Institute Genomics Platform"/>
            <consortium name="The Broad Institute Genome Sequencing Center for Infectious Disease"/>
            <person name="Wu L."/>
            <person name="Ma J."/>
        </authorList>
    </citation>
    <scope>NUCLEOTIDE SEQUENCE [LARGE SCALE GENOMIC DNA]</scope>
    <source>
        <strain evidence="12">KCTC 12907</strain>
    </source>
</reference>
<dbReference type="PANTHER" id="PTHR24421">
    <property type="entry name" value="NITRATE/NITRITE SENSOR PROTEIN NARX-RELATED"/>
    <property type="match status" value="1"/>
</dbReference>
<keyword evidence="7" id="KW-0067">ATP-binding</keyword>
<evidence type="ECO:0000259" key="10">
    <source>
        <dbReference type="Pfam" id="PF07730"/>
    </source>
</evidence>
<dbReference type="PANTHER" id="PTHR24421:SF10">
    <property type="entry name" value="NITRATE_NITRITE SENSOR PROTEIN NARQ"/>
    <property type="match status" value="1"/>
</dbReference>
<feature type="transmembrane region" description="Helical" evidence="9">
    <location>
        <begin position="6"/>
        <end position="24"/>
    </location>
</feature>